<dbReference type="Proteomes" id="UP000070255">
    <property type="component" value="Unassembled WGS sequence"/>
</dbReference>
<evidence type="ECO:0000313" key="3">
    <source>
        <dbReference type="Proteomes" id="UP000070255"/>
    </source>
</evidence>
<evidence type="ECO:0000256" key="1">
    <source>
        <dbReference type="SAM" id="MobiDB-lite"/>
    </source>
</evidence>
<reference evidence="2 3" key="1">
    <citation type="submission" date="2015-11" db="EMBL/GenBank/DDBJ databases">
        <authorList>
            <person name="Sahl J."/>
            <person name="Wagner D."/>
            <person name="Keim P."/>
        </authorList>
    </citation>
    <scope>NUCLEOTIDE SEQUENCE [LARGE SCALE GENOMIC DNA]</scope>
    <source>
        <strain evidence="2 3">BDU18</strain>
    </source>
</reference>
<name>A0ABR5TB74_9BURK</name>
<protein>
    <submittedName>
        <fullName evidence="2">Uncharacterized protein</fullName>
    </submittedName>
</protein>
<comment type="caution">
    <text evidence="2">The sequence shown here is derived from an EMBL/GenBank/DDBJ whole genome shotgun (WGS) entry which is preliminary data.</text>
</comment>
<accession>A0ABR5TB74</accession>
<sequence length="64" mass="7481">MHHKPIDEEVEQAGRNGKTKIERNMSSEFISELPTQMRTLIRDLFTAIGEEPPYWLNARPGWEV</sequence>
<gene>
    <name evidence="2" type="ORF">WS72_04775</name>
</gene>
<evidence type="ECO:0000313" key="2">
    <source>
        <dbReference type="EMBL" id="KWZ42261.1"/>
    </source>
</evidence>
<dbReference type="EMBL" id="LNJQ01000001">
    <property type="protein sequence ID" value="KWZ42261.1"/>
    <property type="molecule type" value="Genomic_DNA"/>
</dbReference>
<proteinExistence type="predicted"/>
<feature type="region of interest" description="Disordered" evidence="1">
    <location>
        <begin position="1"/>
        <end position="28"/>
    </location>
</feature>
<organism evidence="2 3">
    <name type="scientific">Burkholderia savannae</name>
    <dbReference type="NCBI Taxonomy" id="1637837"/>
    <lineage>
        <taxon>Bacteria</taxon>
        <taxon>Pseudomonadati</taxon>
        <taxon>Pseudomonadota</taxon>
        <taxon>Betaproteobacteria</taxon>
        <taxon>Burkholderiales</taxon>
        <taxon>Burkholderiaceae</taxon>
        <taxon>Burkholderia</taxon>
        <taxon>pseudomallei group</taxon>
    </lineage>
</organism>
<keyword evidence="3" id="KW-1185">Reference proteome</keyword>